<evidence type="ECO:0000256" key="1">
    <source>
        <dbReference type="PROSITE-ProRule" id="PRU00259"/>
    </source>
</evidence>
<feature type="region of interest" description="Disordered" evidence="2">
    <location>
        <begin position="1"/>
        <end position="23"/>
    </location>
</feature>
<reference evidence="4 5" key="1">
    <citation type="submission" date="2020-04" db="EMBL/GenBank/DDBJ databases">
        <title>Plant Genome Project.</title>
        <authorList>
            <person name="Zhang R.-G."/>
        </authorList>
    </citation>
    <scope>NUCLEOTIDE SEQUENCE [LARGE SCALE GENOMIC DNA]</scope>
    <source>
        <strain evidence="4">YNK0</strain>
        <tissue evidence="4">Leaf</tissue>
    </source>
</reference>
<name>A0A834ZTK4_TETSI</name>
<evidence type="ECO:0000313" key="4">
    <source>
        <dbReference type="EMBL" id="KAF8411235.1"/>
    </source>
</evidence>
<dbReference type="InterPro" id="IPR000225">
    <property type="entry name" value="Armadillo"/>
</dbReference>
<organism evidence="4 5">
    <name type="scientific">Tetracentron sinense</name>
    <name type="common">Spur-leaf</name>
    <dbReference type="NCBI Taxonomy" id="13715"/>
    <lineage>
        <taxon>Eukaryota</taxon>
        <taxon>Viridiplantae</taxon>
        <taxon>Streptophyta</taxon>
        <taxon>Embryophyta</taxon>
        <taxon>Tracheophyta</taxon>
        <taxon>Spermatophyta</taxon>
        <taxon>Magnoliopsida</taxon>
        <taxon>Trochodendrales</taxon>
        <taxon>Trochodendraceae</taxon>
        <taxon>Tetracentron</taxon>
    </lineage>
</organism>
<dbReference type="PROSITE" id="PS50176">
    <property type="entry name" value="ARM_REPEAT"/>
    <property type="match status" value="2"/>
</dbReference>
<dbReference type="InterPro" id="IPR054296">
    <property type="entry name" value="DUF7032"/>
</dbReference>
<dbReference type="OMA" id="PMEIKRI"/>
<feature type="repeat" description="ARM" evidence="1">
    <location>
        <begin position="453"/>
        <end position="480"/>
    </location>
</feature>
<dbReference type="EMBL" id="JABCRI010000002">
    <property type="protein sequence ID" value="KAF8411235.1"/>
    <property type="molecule type" value="Genomic_DNA"/>
</dbReference>
<dbReference type="InterPro" id="IPR016024">
    <property type="entry name" value="ARM-type_fold"/>
</dbReference>
<feature type="compositionally biased region" description="Basic and acidic residues" evidence="2">
    <location>
        <begin position="1"/>
        <end position="14"/>
    </location>
</feature>
<evidence type="ECO:0000313" key="5">
    <source>
        <dbReference type="Proteomes" id="UP000655225"/>
    </source>
</evidence>
<dbReference type="AlphaFoldDB" id="A0A834ZTK4"/>
<keyword evidence="5" id="KW-1185">Reference proteome</keyword>
<feature type="repeat" description="ARM" evidence="1">
    <location>
        <begin position="281"/>
        <end position="325"/>
    </location>
</feature>
<dbReference type="Pfam" id="PF23005">
    <property type="entry name" value="DUF7032"/>
    <property type="match status" value="1"/>
</dbReference>
<gene>
    <name evidence="4" type="ORF">HHK36_003782</name>
</gene>
<accession>A0A834ZTK4</accession>
<evidence type="ECO:0000256" key="2">
    <source>
        <dbReference type="SAM" id="MobiDB-lite"/>
    </source>
</evidence>
<dbReference type="SMART" id="SM00185">
    <property type="entry name" value="ARM"/>
    <property type="match status" value="6"/>
</dbReference>
<dbReference type="SUPFAM" id="SSF48371">
    <property type="entry name" value="ARM repeat"/>
    <property type="match status" value="1"/>
</dbReference>
<dbReference type="Pfam" id="PF00514">
    <property type="entry name" value="Arm"/>
    <property type="match status" value="1"/>
</dbReference>
<evidence type="ECO:0000259" key="3">
    <source>
        <dbReference type="Pfam" id="PF23005"/>
    </source>
</evidence>
<sequence>MKTEMGHKEEERNSPELSTGKSTHRRAIQLISSLISLSHSVKVFPVKWQLIRNKLEELNSGLTAAQNGDLNQNSELWDLIPAMLLTVSECYEFARQCVNMSYSGKLLMQSDLDVVSAKFELHLKTLAGVCTIGIPNHSSVILVSRPGIGACQDDMKFYVKDLLTRLKIGDLEMKSQALVAMNEVVGEEFFLKIVVETDEIISLLVNFLDFAETEIQEESIKVISVIAGNDLCKSVLVGAGIIAPLIRILESGSDLGKKRAARTLQILTENSDNAWLVSAHGGVTALLNICSNGDEKGETIGPACGVLRNLVGVEEIKKFMVEEGAISAFIKLIRSKDEVSQINSIEFLKIMASGDEAIRQMIIRAGGIQSLIRVLDPKFPFSSKAREISIQAIESFCFSSTSSINILLGCGFLDLLLFFIRSGEVSVQELAVKATYRLSGVSEEIKKEMGDVGFMPELVRLLDAKSFEIREMAAEALSNMVLVPRNRRRFVQEDCNVCQILQLLKPEEGKSGNRKLLLSTLMSLSSSNSGRRKIVNSDYLKNLEKLAEAEVTDAKKLVRKLSTNRFHCILKGFWNS</sequence>
<feature type="domain" description="DUF7032" evidence="3">
    <location>
        <begin position="26"/>
        <end position="133"/>
    </location>
</feature>
<dbReference type="Gene3D" id="1.25.10.10">
    <property type="entry name" value="Leucine-rich Repeat Variant"/>
    <property type="match status" value="3"/>
</dbReference>
<dbReference type="InterPro" id="IPR011989">
    <property type="entry name" value="ARM-like"/>
</dbReference>
<comment type="caution">
    <text evidence="4">The sequence shown here is derived from an EMBL/GenBank/DDBJ whole genome shotgun (WGS) entry which is preliminary data.</text>
</comment>
<protein>
    <recommendedName>
        <fullName evidence="3">DUF7032 domain-containing protein</fullName>
    </recommendedName>
</protein>
<proteinExistence type="predicted"/>
<dbReference type="PANTHER" id="PTHR46043">
    <property type="entry name" value="ARM REPEAT SUPERFAMILY PROTEIN"/>
    <property type="match status" value="1"/>
</dbReference>
<dbReference type="OrthoDB" id="7537227at2759"/>
<dbReference type="Proteomes" id="UP000655225">
    <property type="component" value="Unassembled WGS sequence"/>
</dbReference>
<dbReference type="PANTHER" id="PTHR46043:SF5">
    <property type="entry name" value="ARM REPEAT SUPERFAMILY PROTEIN"/>
    <property type="match status" value="1"/>
</dbReference>